<evidence type="ECO:0000256" key="2">
    <source>
        <dbReference type="SAM" id="SignalP"/>
    </source>
</evidence>
<dbReference type="OrthoDB" id="3515431at2759"/>
<proteinExistence type="predicted"/>
<accession>A0A4Z1IPH2</accession>
<dbReference type="AlphaFoldDB" id="A0A4Z1IPH2"/>
<keyword evidence="2" id="KW-0732">Signal</keyword>
<gene>
    <name evidence="3" type="ORF">BOTNAR_0178g00100</name>
</gene>
<reference evidence="3 4" key="1">
    <citation type="submission" date="2017-12" db="EMBL/GenBank/DDBJ databases">
        <title>Comparative genomics of Botrytis spp.</title>
        <authorList>
            <person name="Valero-Jimenez C.A."/>
            <person name="Tapia P."/>
            <person name="Veloso J."/>
            <person name="Silva-Moreno E."/>
            <person name="Staats M."/>
            <person name="Valdes J.H."/>
            <person name="Van Kan J.A.L."/>
        </authorList>
    </citation>
    <scope>NUCLEOTIDE SEQUENCE [LARGE SCALE GENOMIC DNA]</scope>
    <source>
        <strain evidence="3 4">MUCL2120</strain>
    </source>
</reference>
<evidence type="ECO:0000256" key="1">
    <source>
        <dbReference type="SAM" id="MobiDB-lite"/>
    </source>
</evidence>
<feature type="region of interest" description="Disordered" evidence="1">
    <location>
        <begin position="961"/>
        <end position="990"/>
    </location>
</feature>
<comment type="caution">
    <text evidence="3">The sequence shown here is derived from an EMBL/GenBank/DDBJ whole genome shotgun (WGS) entry which is preliminary data.</text>
</comment>
<evidence type="ECO:0000313" key="3">
    <source>
        <dbReference type="EMBL" id="TGO58623.1"/>
    </source>
</evidence>
<feature type="signal peptide" evidence="2">
    <location>
        <begin position="1"/>
        <end position="22"/>
    </location>
</feature>
<sequence length="1051" mass="110480">MTKLKNLQSGFLLSSLIAQASAGIYYDSASCNNQGVLAAFEMGHLAQIAIGVPSADPIALANSIFEPPATNGPNANLLTAVDVVIYCDLTRYRKTSVVTGDNKVDFYKSSVIGGDTMSTDDFEKCSRSILESRKPDSDAAMTDRPNKISGEGVGYSIVQFCPAYIDVLGHAVTDNNTPDINTARIHPIDARISRFLDGKRIEFGPYGWKNIIGIGEQNPPYNSGFKNADSWAMFGLGAQQLSQGNRFIEMELSHNFNPQSSFSQTVSLVESPTANFTTNSSMAPISVSLIKASQAVSVQDASGINAITNTGSNPSTTLFPMWESTSMIAFGRSTGYIPSSKMSSAWFSNTTASRETNIRLTSSFVKSSANFPPSVTQSIFSYHSVSPSSGIPKSSASPLPLIPLSALNSSLTNISTSDLPTNPNSSHSSSTTLSMSDLSLSTGAYFSDFSFTTTQPSGFITIIRTSTLVISTPDPSLLSLCTATDEINRMRCSVSITPKPTATFTFPIFKFRHTPSSTENIASIFTASTFYITSITNLRAFPNIMIKNPDPNGDNDIEIPFVKVTIPEGPCEPLPKIQHGCLFGAAFNLASSLVDGVLDDACHLVFPIVKDIKLPLADWLTLDIYPPQESFPENTEDEENSTSSSLSTSSLSSQSSNLASTSSSSFTSSCSASAVPYCMNSCAVSGTITQGCTAICSTITTCTGTPTTKSTVSSICSASAISSCIASCAVSDGNTQSCSTVCSATIICSGKATTSSTITSEISIGIASWDIHSIPSDFSDIQASIQSELAELFAAAPTSPDYSSYLSLESSLSAARSTGSQQTFNSSFSITKTLSPPGLDPTLASSTKFSFNSSLSRAPPSGIFSIATRSILTVPSSSTRHTIISISDTYNTKSIGPLIGNSTSLTGILSGTKSGLFTSWYSSASSIPSGATITSKSKGVPNASVTIELPPISKTAEATISGVPSSSISTSQVGVSRSSNSGQSSSSIASSPLTSSFAAPARSSPIAAPSSYVTSTTTPAIQATTPINMFQMNFWHQTDNKKKSIGNLWYM</sequence>
<protein>
    <submittedName>
        <fullName evidence="3">Uncharacterized protein</fullName>
    </submittedName>
</protein>
<name>A0A4Z1IPH2_9HELO</name>
<feature type="chain" id="PRO_5021287727" evidence="2">
    <location>
        <begin position="23"/>
        <end position="1051"/>
    </location>
</feature>
<dbReference type="Proteomes" id="UP000297452">
    <property type="component" value="Unassembled WGS sequence"/>
</dbReference>
<feature type="region of interest" description="Disordered" evidence="1">
    <location>
        <begin position="628"/>
        <end position="649"/>
    </location>
</feature>
<evidence type="ECO:0000313" key="4">
    <source>
        <dbReference type="Proteomes" id="UP000297452"/>
    </source>
</evidence>
<keyword evidence="4" id="KW-1185">Reference proteome</keyword>
<organism evidence="3 4">
    <name type="scientific">Botryotinia narcissicola</name>
    <dbReference type="NCBI Taxonomy" id="278944"/>
    <lineage>
        <taxon>Eukaryota</taxon>
        <taxon>Fungi</taxon>
        <taxon>Dikarya</taxon>
        <taxon>Ascomycota</taxon>
        <taxon>Pezizomycotina</taxon>
        <taxon>Leotiomycetes</taxon>
        <taxon>Helotiales</taxon>
        <taxon>Sclerotiniaceae</taxon>
        <taxon>Botryotinia</taxon>
    </lineage>
</organism>
<dbReference type="EMBL" id="PQXJ01000178">
    <property type="protein sequence ID" value="TGO58623.1"/>
    <property type="molecule type" value="Genomic_DNA"/>
</dbReference>